<accession>A0A0M2V561</accession>
<name>A0A0M2V561_9GAMM</name>
<comment type="caution">
    <text evidence="1">The sequence shown here is derived from an EMBL/GenBank/DDBJ whole genome shotgun (WGS) entry which is preliminary data.</text>
</comment>
<dbReference type="RefSeq" id="WP_046557294.1">
    <property type="nucleotide sequence ID" value="NZ_LAHO01000007.1"/>
</dbReference>
<dbReference type="EMBL" id="LAHO01000007">
    <property type="protein sequence ID" value="KKO45776.1"/>
    <property type="molecule type" value="Genomic_DNA"/>
</dbReference>
<dbReference type="Proteomes" id="UP000034228">
    <property type="component" value="Unassembled WGS sequence"/>
</dbReference>
<reference evidence="1 2" key="1">
    <citation type="submission" date="2015-03" db="EMBL/GenBank/DDBJ databases">
        <title>Draft genome sequences of two protease-producing strains of Arsukibacterium isolated from two cold and alkaline environments.</title>
        <authorList>
            <person name="Lylloff J.E."/>
            <person name="Skov L.B."/>
            <person name="Jepsen M."/>
            <person name="Hallin P.F."/>
            <person name="Sorensen S.J."/>
            <person name="Stougaard P."/>
            <person name="Glaring M.A."/>
        </authorList>
    </citation>
    <scope>NUCLEOTIDE SEQUENCE [LARGE SCALE GENOMIC DNA]</scope>
    <source>
        <strain evidence="1 2">GCM72</strain>
    </source>
</reference>
<evidence type="ECO:0000313" key="2">
    <source>
        <dbReference type="Proteomes" id="UP000034228"/>
    </source>
</evidence>
<proteinExistence type="predicted"/>
<protein>
    <submittedName>
        <fullName evidence="1">Uncharacterized protein</fullName>
    </submittedName>
</protein>
<gene>
    <name evidence="1" type="ORF">WG68_08655</name>
</gene>
<keyword evidence="2" id="KW-1185">Reference proteome</keyword>
<dbReference type="AlphaFoldDB" id="A0A0M2V561"/>
<organism evidence="1 2">
    <name type="scientific">Arsukibacterium ikkense</name>
    <dbReference type="NCBI Taxonomy" id="336831"/>
    <lineage>
        <taxon>Bacteria</taxon>
        <taxon>Pseudomonadati</taxon>
        <taxon>Pseudomonadota</taxon>
        <taxon>Gammaproteobacteria</taxon>
        <taxon>Chromatiales</taxon>
        <taxon>Chromatiaceae</taxon>
        <taxon>Arsukibacterium</taxon>
    </lineage>
</organism>
<dbReference type="OrthoDB" id="5764598at2"/>
<evidence type="ECO:0000313" key="1">
    <source>
        <dbReference type="EMBL" id="KKO45776.1"/>
    </source>
</evidence>
<sequence>MLILSPTDIDVNIICPLRNKSKYKLNEWRNIFSQAIGFKSFHEMSKRESVLLSISQASQVLDGDYYRKFFTIVNNEIKWYIPSHYDSYFCIAYEPDLQYISGSIYEDDGSGLWSKGVKYFKIGQICIAKAEFNRFRMQLFLGIDDDTEVNDYYIDDCLSSYHYIKRGSPYDYWTNRGTNEERKDLLNCRTIKQLYAGVCDYVGTDGEELFASYGFSISEFIDEILQDQNCLINE</sequence>